<evidence type="ECO:0000256" key="2">
    <source>
        <dbReference type="SAM" id="SignalP"/>
    </source>
</evidence>
<sequence>MRKFLVLLLVVIPFYALAFDVPARPNSFVSDYAGMLTSEQVLALETKITAFEKNTTNEIAVVAIPSLDGDAIENVAQDIFTRWGIGKKDKSNGVLLLVSLADRQTRIHTGYGVEGDLTDLGTHYIQDEVMAPAFQAGDYYSGINGAVDKIIAALSGSVIVPADYQNSPRSSGFLAQIPGQFFVFLAIVIFQILASILGRSKAWWHGGVLGGGVALLIWHFFIASIFTAIPVAVLFIGLGLLFDFLVSRAYPHGKTGGRGPWWFGGGGFGGGGGGGFGGFGGGFSGGGGSSGRWEICTFT</sequence>
<feature type="transmembrane region" description="Helical" evidence="1">
    <location>
        <begin position="228"/>
        <end position="246"/>
    </location>
</feature>
<keyword evidence="2" id="KW-0732">Signal</keyword>
<keyword evidence="1" id="KW-1133">Transmembrane helix</keyword>
<feature type="transmembrane region" description="Helical" evidence="1">
    <location>
        <begin position="203"/>
        <end position="222"/>
    </location>
</feature>
<reference evidence="4 5" key="1">
    <citation type="journal article" date="2016" name="Nat. Commun.">
        <title>Thousands of microbial genomes shed light on interconnected biogeochemical processes in an aquifer system.</title>
        <authorList>
            <person name="Anantharaman K."/>
            <person name="Brown C.T."/>
            <person name="Hug L.A."/>
            <person name="Sharon I."/>
            <person name="Castelle C.J."/>
            <person name="Probst A.J."/>
            <person name="Thomas B.C."/>
            <person name="Singh A."/>
            <person name="Wilkins M.J."/>
            <person name="Karaoz U."/>
            <person name="Brodie E.L."/>
            <person name="Williams K.H."/>
            <person name="Hubbard S.S."/>
            <person name="Banfield J.F."/>
        </authorList>
    </citation>
    <scope>NUCLEOTIDE SEQUENCE [LARGE SCALE GENOMIC DNA]</scope>
</reference>
<evidence type="ECO:0000313" key="5">
    <source>
        <dbReference type="Proteomes" id="UP000178645"/>
    </source>
</evidence>
<dbReference type="PANTHER" id="PTHR30373">
    <property type="entry name" value="UPF0603 PROTEIN YGCG"/>
    <property type="match status" value="1"/>
</dbReference>
<evidence type="ECO:0000256" key="1">
    <source>
        <dbReference type="SAM" id="Phobius"/>
    </source>
</evidence>
<keyword evidence="1" id="KW-0472">Membrane</keyword>
<feature type="signal peptide" evidence="2">
    <location>
        <begin position="1"/>
        <end position="18"/>
    </location>
</feature>
<name>A0A1F6Y7Q8_9BACT</name>
<dbReference type="Proteomes" id="UP000178645">
    <property type="component" value="Unassembled WGS sequence"/>
</dbReference>
<dbReference type="Gene3D" id="3.10.310.50">
    <property type="match status" value="1"/>
</dbReference>
<dbReference type="InterPro" id="IPR007621">
    <property type="entry name" value="TPM_dom"/>
</dbReference>
<evidence type="ECO:0000259" key="3">
    <source>
        <dbReference type="Pfam" id="PF04536"/>
    </source>
</evidence>
<dbReference type="Pfam" id="PF04536">
    <property type="entry name" value="TPM_phosphatase"/>
    <property type="match status" value="1"/>
</dbReference>
<proteinExistence type="predicted"/>
<organism evidence="4 5">
    <name type="scientific">Candidatus Nomurabacteria bacterium RIFCSPLOWO2_12_FULL_44_11</name>
    <dbReference type="NCBI Taxonomy" id="1801796"/>
    <lineage>
        <taxon>Bacteria</taxon>
        <taxon>Candidatus Nomuraibacteriota</taxon>
    </lineage>
</organism>
<accession>A0A1F6Y7Q8</accession>
<protein>
    <recommendedName>
        <fullName evidence="3">TPM domain-containing protein</fullName>
    </recommendedName>
</protein>
<feature type="domain" description="TPM" evidence="3">
    <location>
        <begin position="29"/>
        <end position="152"/>
    </location>
</feature>
<comment type="caution">
    <text evidence="4">The sequence shown here is derived from an EMBL/GenBank/DDBJ whole genome shotgun (WGS) entry which is preliminary data.</text>
</comment>
<evidence type="ECO:0000313" key="4">
    <source>
        <dbReference type="EMBL" id="OGJ02369.1"/>
    </source>
</evidence>
<feature type="transmembrane region" description="Helical" evidence="1">
    <location>
        <begin position="177"/>
        <end position="196"/>
    </location>
</feature>
<dbReference type="PANTHER" id="PTHR30373:SF2">
    <property type="entry name" value="UPF0603 PROTEIN YGCG"/>
    <property type="match status" value="1"/>
</dbReference>
<keyword evidence="1" id="KW-0812">Transmembrane</keyword>
<feature type="chain" id="PRO_5009527512" description="TPM domain-containing protein" evidence="2">
    <location>
        <begin position="19"/>
        <end position="299"/>
    </location>
</feature>
<gene>
    <name evidence="4" type="ORF">A3G53_00035</name>
</gene>
<dbReference type="AlphaFoldDB" id="A0A1F6Y7Q8"/>
<dbReference type="EMBL" id="MFVU01000005">
    <property type="protein sequence ID" value="OGJ02369.1"/>
    <property type="molecule type" value="Genomic_DNA"/>
</dbReference>